<dbReference type="OrthoDB" id="9775391at2"/>
<evidence type="ECO:0000256" key="1">
    <source>
        <dbReference type="ARBA" id="ARBA00008031"/>
    </source>
</evidence>
<dbReference type="SUPFAM" id="SSF54826">
    <property type="entry name" value="Enolase N-terminal domain-like"/>
    <property type="match status" value="1"/>
</dbReference>
<dbReference type="SFLD" id="SFLDS00001">
    <property type="entry name" value="Enolase"/>
    <property type="match status" value="1"/>
</dbReference>
<reference evidence="10" key="1">
    <citation type="submission" date="2018-12" db="EMBL/GenBank/DDBJ databases">
        <title>Tengunoibacter tsumagoiensis gen. nov., sp. nov., Dictyobacter kobayashii sp. nov., D. alpinus sp. nov., and D. joshuensis sp. nov. and description of Dictyobacteraceae fam. nov. within the order Ktedonobacterales isolated from Tengu-no-mugimeshi.</title>
        <authorList>
            <person name="Wang C.M."/>
            <person name="Zheng Y."/>
            <person name="Sakai Y."/>
            <person name="Toyoda A."/>
            <person name="Minakuchi Y."/>
            <person name="Abe K."/>
            <person name="Yokota A."/>
            <person name="Yabe S."/>
        </authorList>
    </citation>
    <scope>NUCLEOTIDE SEQUENCE [LARGE SCALE GENOMIC DNA]</scope>
    <source>
        <strain evidence="10">Uno16</strain>
    </source>
</reference>
<dbReference type="SFLD" id="SFLDG00180">
    <property type="entry name" value="muconate_cycloisomerase"/>
    <property type="match status" value="1"/>
</dbReference>
<feature type="binding site" evidence="6">
    <location>
        <position position="191"/>
    </location>
    <ligand>
        <name>Mg(2+)</name>
        <dbReference type="ChEBI" id="CHEBI:18420"/>
    </ligand>
</feature>
<dbReference type="RefSeq" id="WP_126627404.1">
    <property type="nucleotide sequence ID" value="NZ_BIFT01000001.1"/>
</dbReference>
<keyword evidence="10" id="KW-1185">Reference proteome</keyword>
<dbReference type="GO" id="GO:0046872">
    <property type="term" value="F:metal ion binding"/>
    <property type="evidence" value="ECO:0007669"/>
    <property type="project" value="UniProtKB-KW"/>
</dbReference>
<dbReference type="InterPro" id="IPR029017">
    <property type="entry name" value="Enolase-like_N"/>
</dbReference>
<comment type="similarity">
    <text evidence="1 7">Belongs to the mandelate racemase/muconate lactonizing enzyme family.</text>
</comment>
<sequence>MARTTIRSMTVEPLNMPLLEPFAIATGSISEARNVLITLTLQDGSVGYGECAPFPPSTGESQETALAAARGCIDLLLGQDVAHWRMLAKLVRSLYFSQTTVCAGIEMAILDALTRSYGMPLYAFFGGASSQVETDMSIPIVSAERGYQLAEETVRLGINTIKVKVGSDLREDVNRVESIRSGAPHLGITLDANQGYTPNEALLCLEALDDRDIRPLLLEQPVHKDDLAGMRYIMQHTSVPIAADESAGSLGEVSHIINSAAANVINIKLMKTGIVEALDIAALCRAAHMQLMIGAMIESRLAISAAAHFAAGLGGFRFIDLDTPMLLAEDPFLSGYEQRGGIYDLSNIKSGLGIILK</sequence>
<dbReference type="InterPro" id="IPR013342">
    <property type="entry name" value="Mandelate_racemase_C"/>
</dbReference>
<feature type="active site" description="Proton acceptor; specific for (S)-substrate epimerization" evidence="5">
    <location>
        <position position="268"/>
    </location>
</feature>
<evidence type="ECO:0000313" key="10">
    <source>
        <dbReference type="Proteomes" id="UP000287171"/>
    </source>
</evidence>
<dbReference type="EC" id="5.1.1.-" evidence="7"/>
<evidence type="ECO:0000256" key="5">
    <source>
        <dbReference type="PIRSR" id="PIRSR634603-1"/>
    </source>
</evidence>
<dbReference type="InterPro" id="IPR013341">
    <property type="entry name" value="Mandelate_racemase_N_dom"/>
</dbReference>
<evidence type="ECO:0000256" key="3">
    <source>
        <dbReference type="ARBA" id="ARBA00022842"/>
    </source>
</evidence>
<comment type="caution">
    <text evidence="9">The sequence shown here is derived from an EMBL/GenBank/DDBJ whole genome shotgun (WGS) entry which is preliminary data.</text>
</comment>
<dbReference type="Pfam" id="PF02746">
    <property type="entry name" value="MR_MLE_N"/>
    <property type="match status" value="1"/>
</dbReference>
<evidence type="ECO:0000256" key="2">
    <source>
        <dbReference type="ARBA" id="ARBA00022723"/>
    </source>
</evidence>
<dbReference type="CDD" id="cd03319">
    <property type="entry name" value="L-Ala-DL-Glu_epimerase"/>
    <property type="match status" value="1"/>
</dbReference>
<evidence type="ECO:0000256" key="6">
    <source>
        <dbReference type="PIRSR" id="PIRSR634603-3"/>
    </source>
</evidence>
<dbReference type="EMBL" id="BIFT01000001">
    <property type="protein sequence ID" value="GCE27016.1"/>
    <property type="molecule type" value="Genomic_DNA"/>
</dbReference>
<dbReference type="Proteomes" id="UP000287171">
    <property type="component" value="Unassembled WGS sequence"/>
</dbReference>
<dbReference type="Gene3D" id="3.20.20.120">
    <property type="entry name" value="Enolase-like C-terminal domain"/>
    <property type="match status" value="1"/>
</dbReference>
<feature type="active site" description="Proton acceptor; specific for (R)-substrate epimerization" evidence="5">
    <location>
        <position position="164"/>
    </location>
</feature>
<dbReference type="InterPro" id="IPR036849">
    <property type="entry name" value="Enolase-like_C_sf"/>
</dbReference>
<dbReference type="GO" id="GO:0016855">
    <property type="term" value="F:racemase and epimerase activity, acting on amino acids and derivatives"/>
    <property type="evidence" value="ECO:0007669"/>
    <property type="project" value="UniProtKB-UniRule"/>
</dbReference>
<evidence type="ECO:0000259" key="8">
    <source>
        <dbReference type="SMART" id="SM00922"/>
    </source>
</evidence>
<proteinExistence type="inferred from homology"/>
<gene>
    <name evidence="9" type="ORF">KDA_25000</name>
</gene>
<organism evidence="9 10">
    <name type="scientific">Dictyobacter alpinus</name>
    <dbReference type="NCBI Taxonomy" id="2014873"/>
    <lineage>
        <taxon>Bacteria</taxon>
        <taxon>Bacillati</taxon>
        <taxon>Chloroflexota</taxon>
        <taxon>Ktedonobacteria</taxon>
        <taxon>Ktedonobacterales</taxon>
        <taxon>Dictyobacteraceae</taxon>
        <taxon>Dictyobacter</taxon>
    </lineage>
</organism>
<dbReference type="PANTHER" id="PTHR48073:SF2">
    <property type="entry name" value="O-SUCCINYLBENZOATE SYNTHASE"/>
    <property type="match status" value="1"/>
</dbReference>
<name>A0A402B6N8_9CHLR</name>
<accession>A0A402B6N8</accession>
<feature type="domain" description="Mandelate racemase/muconate lactonizing enzyme C-terminal" evidence="8">
    <location>
        <begin position="143"/>
        <end position="240"/>
    </location>
</feature>
<dbReference type="Gene3D" id="3.30.390.10">
    <property type="entry name" value="Enolase-like, N-terminal domain"/>
    <property type="match status" value="1"/>
</dbReference>
<evidence type="ECO:0000313" key="9">
    <source>
        <dbReference type="EMBL" id="GCE27016.1"/>
    </source>
</evidence>
<dbReference type="SUPFAM" id="SSF51604">
    <property type="entry name" value="Enolase C-terminal domain-like"/>
    <property type="match status" value="1"/>
</dbReference>
<dbReference type="Pfam" id="PF13378">
    <property type="entry name" value="MR_MLE_C"/>
    <property type="match status" value="1"/>
</dbReference>
<dbReference type="SFLD" id="SFLDF00009">
    <property type="entry name" value="o-succinylbenzoate_synthase"/>
    <property type="match status" value="1"/>
</dbReference>
<comment type="cofactor">
    <cofactor evidence="6 7">
        <name>Mg(2+)</name>
        <dbReference type="ChEBI" id="CHEBI:18420"/>
    </cofactor>
    <text evidence="6 7">Binds 1 Mg(2+) ion per subunit.</text>
</comment>
<dbReference type="AlphaFoldDB" id="A0A402B6N8"/>
<keyword evidence="3 6" id="KW-0460">Magnesium</keyword>
<dbReference type="SMART" id="SM00922">
    <property type="entry name" value="MR_MLE"/>
    <property type="match status" value="1"/>
</dbReference>
<feature type="binding site" evidence="6">
    <location>
        <position position="219"/>
    </location>
    <ligand>
        <name>Mg(2+)</name>
        <dbReference type="ChEBI" id="CHEBI:18420"/>
    </ligand>
</feature>
<protein>
    <recommendedName>
        <fullName evidence="7">Dipeptide epimerase</fullName>
        <ecNumber evidence="7">5.1.1.-</ecNumber>
    </recommendedName>
</protein>
<keyword evidence="4 7" id="KW-0413">Isomerase</keyword>
<keyword evidence="2 6" id="KW-0479">Metal-binding</keyword>
<dbReference type="InterPro" id="IPR029065">
    <property type="entry name" value="Enolase_C-like"/>
</dbReference>
<feature type="binding site" evidence="6">
    <location>
        <position position="244"/>
    </location>
    <ligand>
        <name>Mg(2+)</name>
        <dbReference type="ChEBI" id="CHEBI:18420"/>
    </ligand>
</feature>
<evidence type="ECO:0000256" key="4">
    <source>
        <dbReference type="ARBA" id="ARBA00023235"/>
    </source>
</evidence>
<dbReference type="PANTHER" id="PTHR48073">
    <property type="entry name" value="O-SUCCINYLBENZOATE SYNTHASE-RELATED"/>
    <property type="match status" value="1"/>
</dbReference>
<dbReference type="InterPro" id="IPR034603">
    <property type="entry name" value="Dipeptide_epimerase"/>
</dbReference>
<evidence type="ECO:0000256" key="7">
    <source>
        <dbReference type="RuleBase" id="RU366006"/>
    </source>
</evidence>